<reference evidence="1" key="1">
    <citation type="submission" date="2021-02" db="EMBL/GenBank/DDBJ databases">
        <authorList>
            <person name="Nowell W R."/>
        </authorList>
    </citation>
    <scope>NUCLEOTIDE SEQUENCE</scope>
</reference>
<organism evidence="1 2">
    <name type="scientific">Adineta ricciae</name>
    <name type="common">Rotifer</name>
    <dbReference type="NCBI Taxonomy" id="249248"/>
    <lineage>
        <taxon>Eukaryota</taxon>
        <taxon>Metazoa</taxon>
        <taxon>Spiralia</taxon>
        <taxon>Gnathifera</taxon>
        <taxon>Rotifera</taxon>
        <taxon>Eurotatoria</taxon>
        <taxon>Bdelloidea</taxon>
        <taxon>Adinetida</taxon>
        <taxon>Adinetidae</taxon>
        <taxon>Adineta</taxon>
    </lineage>
</organism>
<dbReference type="AlphaFoldDB" id="A0A813U935"/>
<gene>
    <name evidence="1" type="ORF">EDS130_LOCUS5964</name>
</gene>
<accession>A0A813U935</accession>
<dbReference type="Proteomes" id="UP000663852">
    <property type="component" value="Unassembled WGS sequence"/>
</dbReference>
<dbReference type="OrthoDB" id="9989690at2759"/>
<evidence type="ECO:0000313" key="2">
    <source>
        <dbReference type="Proteomes" id="UP000663852"/>
    </source>
</evidence>
<name>A0A813U935_ADIRI</name>
<evidence type="ECO:0000313" key="1">
    <source>
        <dbReference type="EMBL" id="CAF0823388.1"/>
    </source>
</evidence>
<protein>
    <submittedName>
        <fullName evidence="1">Uncharacterized protein</fullName>
    </submittedName>
</protein>
<dbReference type="EMBL" id="CAJNOJ010000017">
    <property type="protein sequence ID" value="CAF0823388.1"/>
    <property type="molecule type" value="Genomic_DNA"/>
</dbReference>
<sequence>MFDTTTHMPPIDHRGSFSKKRMNLQPTLPIPITYSTAAIPTFAPFGTEYTPDQKTKIVAGRYITISDPIIVVPKNSSTSMRKEM</sequence>
<comment type="caution">
    <text evidence="1">The sequence shown here is derived from an EMBL/GenBank/DDBJ whole genome shotgun (WGS) entry which is preliminary data.</text>
</comment>
<proteinExistence type="predicted"/>